<dbReference type="PRINTS" id="PR00111">
    <property type="entry name" value="ABHYDROLASE"/>
</dbReference>
<protein>
    <submittedName>
        <fullName evidence="2">Alpha/beta fold hydrolase</fullName>
    </submittedName>
</protein>
<organism evidence="2 3">
    <name type="scientific">Wenzhouxiangella limi</name>
    <dbReference type="NCBI Taxonomy" id="2707351"/>
    <lineage>
        <taxon>Bacteria</taxon>
        <taxon>Pseudomonadati</taxon>
        <taxon>Pseudomonadota</taxon>
        <taxon>Gammaproteobacteria</taxon>
        <taxon>Chromatiales</taxon>
        <taxon>Wenzhouxiangellaceae</taxon>
        <taxon>Wenzhouxiangella</taxon>
    </lineage>
</organism>
<keyword evidence="3" id="KW-1185">Reference proteome</keyword>
<dbReference type="SUPFAM" id="SSF53474">
    <property type="entry name" value="alpha/beta-Hydrolases"/>
    <property type="match status" value="1"/>
</dbReference>
<dbReference type="RefSeq" id="WP_164210469.1">
    <property type="nucleotide sequence ID" value="NZ_JAAGSC010000037.1"/>
</dbReference>
<evidence type="ECO:0000313" key="2">
    <source>
        <dbReference type="EMBL" id="NDY95059.1"/>
    </source>
</evidence>
<dbReference type="InterPro" id="IPR000073">
    <property type="entry name" value="AB_hydrolase_1"/>
</dbReference>
<dbReference type="Pfam" id="PF12697">
    <property type="entry name" value="Abhydrolase_6"/>
    <property type="match status" value="1"/>
</dbReference>
<keyword evidence="2" id="KW-0378">Hydrolase</keyword>
<comment type="caution">
    <text evidence="2">The sequence shown here is derived from an EMBL/GenBank/DDBJ whole genome shotgun (WGS) entry which is preliminary data.</text>
</comment>
<dbReference type="GO" id="GO:0016787">
    <property type="term" value="F:hydrolase activity"/>
    <property type="evidence" value="ECO:0007669"/>
    <property type="project" value="UniProtKB-KW"/>
</dbReference>
<dbReference type="InterPro" id="IPR050266">
    <property type="entry name" value="AB_hydrolase_sf"/>
</dbReference>
<evidence type="ECO:0000259" key="1">
    <source>
        <dbReference type="Pfam" id="PF12697"/>
    </source>
</evidence>
<dbReference type="EMBL" id="JAAGSC010000037">
    <property type="protein sequence ID" value="NDY95059.1"/>
    <property type="molecule type" value="Genomic_DNA"/>
</dbReference>
<evidence type="ECO:0000313" key="3">
    <source>
        <dbReference type="Proteomes" id="UP000484885"/>
    </source>
</evidence>
<dbReference type="InterPro" id="IPR000639">
    <property type="entry name" value="Epox_hydrolase-like"/>
</dbReference>
<gene>
    <name evidence="2" type="ORF">G3I74_04885</name>
</gene>
<dbReference type="Proteomes" id="UP000484885">
    <property type="component" value="Unassembled WGS sequence"/>
</dbReference>
<sequence>MQRRLINTGKSVQIEAILDGSEHDEAVIFVPGLGARADQFIDQVAFFSDLYRTVAVSLRGHGRSTYPIPPEPSDFSLESLALDLQRLTDQIGVTSAHIVGNSTGGLAGYALLATAPEKVRSLTTFGTAAELHTGPLGRVVVWVDRLLGPGGDAWLAARTVSKNPATAAKVAEMIRSTPKPALVNLRRNLLDYDFLPVLRGHPDVPVLLLQGEEDHGINRVLKTTLDALEDRANGKIERISEAGHFLNLDQPDAFNGTLLNFLRTVTGKDTTS</sequence>
<feature type="domain" description="AB hydrolase-1" evidence="1">
    <location>
        <begin position="27"/>
        <end position="255"/>
    </location>
</feature>
<reference evidence="2 3" key="1">
    <citation type="submission" date="2020-02" db="EMBL/GenBank/DDBJ databases">
        <authorList>
            <person name="Zhang X.-Y."/>
        </authorList>
    </citation>
    <scope>NUCLEOTIDE SEQUENCE [LARGE SCALE GENOMIC DNA]</scope>
    <source>
        <strain evidence="2 3">C33</strain>
    </source>
</reference>
<dbReference type="GO" id="GO:0016020">
    <property type="term" value="C:membrane"/>
    <property type="evidence" value="ECO:0007669"/>
    <property type="project" value="TreeGrafter"/>
</dbReference>
<dbReference type="Gene3D" id="3.40.50.1820">
    <property type="entry name" value="alpha/beta hydrolase"/>
    <property type="match status" value="1"/>
</dbReference>
<accession>A0A845VCQ6</accession>
<dbReference type="PRINTS" id="PR00412">
    <property type="entry name" value="EPOXHYDRLASE"/>
</dbReference>
<name>A0A845VCQ6_9GAMM</name>
<dbReference type="AlphaFoldDB" id="A0A845VCQ6"/>
<dbReference type="PANTHER" id="PTHR43798">
    <property type="entry name" value="MONOACYLGLYCEROL LIPASE"/>
    <property type="match status" value="1"/>
</dbReference>
<dbReference type="InterPro" id="IPR029058">
    <property type="entry name" value="AB_hydrolase_fold"/>
</dbReference>
<dbReference type="PANTHER" id="PTHR43798:SF33">
    <property type="entry name" value="HYDROLASE, PUTATIVE (AFU_ORTHOLOGUE AFUA_2G14860)-RELATED"/>
    <property type="match status" value="1"/>
</dbReference>
<proteinExistence type="predicted"/>